<accession>A0ABT5XH92</accession>
<dbReference type="InterPro" id="IPR036984">
    <property type="entry name" value="NrpR_dom_sf"/>
</dbReference>
<evidence type="ECO:0000313" key="2">
    <source>
        <dbReference type="EMBL" id="MDF0593998.1"/>
    </source>
</evidence>
<dbReference type="Gene3D" id="3.30.70.1360">
    <property type="entry name" value="mj0159-like"/>
    <property type="match status" value="2"/>
</dbReference>
<comment type="caution">
    <text evidence="2">The sequence shown here is derived from an EMBL/GenBank/DDBJ whole genome shotgun (WGS) entry which is preliminary data.</text>
</comment>
<dbReference type="RefSeq" id="WP_316969697.1">
    <property type="nucleotide sequence ID" value="NZ_JARFPL010000038.1"/>
</dbReference>
<gene>
    <name evidence="2" type="ORF">P0O24_10440</name>
</gene>
<evidence type="ECO:0000313" key="3">
    <source>
        <dbReference type="Proteomes" id="UP001215956"/>
    </source>
</evidence>
<dbReference type="Pfam" id="PF01995">
    <property type="entry name" value="NRD1_2"/>
    <property type="match status" value="1"/>
</dbReference>
<dbReference type="PANTHER" id="PTHR41964">
    <property type="entry name" value="GLOBAL NITROGEN REGULATOR NRPR"/>
    <property type="match status" value="1"/>
</dbReference>
<organism evidence="2 3">
    <name type="scientific">Candidatus Methanocrinis alkalitolerans</name>
    <dbReference type="NCBI Taxonomy" id="3033395"/>
    <lineage>
        <taxon>Archaea</taxon>
        <taxon>Methanobacteriati</taxon>
        <taxon>Methanobacteriota</taxon>
        <taxon>Stenosarchaea group</taxon>
        <taxon>Methanomicrobia</taxon>
        <taxon>Methanotrichales</taxon>
        <taxon>Methanotrichaceae</taxon>
        <taxon>Methanocrinis</taxon>
    </lineage>
</organism>
<reference evidence="2 3" key="1">
    <citation type="submission" date="2023-03" db="EMBL/GenBank/DDBJ databases">
        <title>Whole genome sequencing of Methanotrichaceae archaeon M04Ac.</title>
        <authorList>
            <person name="Khomyakova M.A."/>
            <person name="Merkel A.Y."/>
            <person name="Slobodkin A.I."/>
        </authorList>
    </citation>
    <scope>NUCLEOTIDE SEQUENCE [LARGE SCALE GENOMIC DNA]</scope>
    <source>
        <strain evidence="2 3">M04Ac</strain>
    </source>
</reference>
<dbReference type="InterPro" id="IPR038982">
    <property type="entry name" value="NrpR"/>
</dbReference>
<name>A0ABT5XH92_9EURY</name>
<evidence type="ECO:0000259" key="1">
    <source>
        <dbReference type="Pfam" id="PF01995"/>
    </source>
</evidence>
<sequence length="242" mass="26192">MVSLKPLVFCLSRIENLMQKVSFDPQKMEGAIITNTTMVDLKMLDSTLRIFRDVMESGLAVSPYLKVETFGSRAKILSACSITVSAVLLKAGVPVRPRGGGVIEVIDREPVRFTDMLMYWATTIDPIDVLISQELTSVLEMMQTGSGRILGNLQEAPMLAVERIEERLEVLAEAGFSGVLDLGEPNMNVLGVSVERDHVGLSLVGGTNIVAAAMSHGIGLKTESISSLTEIGEMTHIQDLVS</sequence>
<keyword evidence="3" id="KW-1185">Reference proteome</keyword>
<dbReference type="InterPro" id="IPR002846">
    <property type="entry name" value="NRD"/>
</dbReference>
<dbReference type="EMBL" id="JARFPL010000038">
    <property type="protein sequence ID" value="MDF0593998.1"/>
    <property type="molecule type" value="Genomic_DNA"/>
</dbReference>
<protein>
    <submittedName>
        <fullName evidence="2">DUF128 domain-containing protein</fullName>
    </submittedName>
</protein>
<dbReference type="PANTHER" id="PTHR41964:SF1">
    <property type="entry name" value="GLOBAL NITROGEN REGULATOR NRPR"/>
    <property type="match status" value="1"/>
</dbReference>
<feature type="domain" description="NrpR regulatory" evidence="1">
    <location>
        <begin position="9"/>
        <end position="235"/>
    </location>
</feature>
<dbReference type="Proteomes" id="UP001215956">
    <property type="component" value="Unassembled WGS sequence"/>
</dbReference>
<proteinExistence type="predicted"/>